<feature type="chain" id="PRO_5045799412" evidence="1">
    <location>
        <begin position="23"/>
        <end position="240"/>
    </location>
</feature>
<organism evidence="2 3">
    <name type="scientific">Chelativorans salis</name>
    <dbReference type="NCBI Taxonomy" id="2978478"/>
    <lineage>
        <taxon>Bacteria</taxon>
        <taxon>Pseudomonadati</taxon>
        <taxon>Pseudomonadota</taxon>
        <taxon>Alphaproteobacteria</taxon>
        <taxon>Hyphomicrobiales</taxon>
        <taxon>Phyllobacteriaceae</taxon>
        <taxon>Chelativorans</taxon>
    </lineage>
</organism>
<sequence length="240" mass="25595">MTRCFIPLAFAVAVLAVAPAAAQEADVGPKIMVTGEGEANVSPDMAVITFAVLREAETARAAMDENNAAMAAVIAALKEEGVEARDLQTGGLAINPQYVYPNERNEEERPRITGYQVTNTLTVRVRDIEKVGEVLDRSVSLGVNQGGDITFTNDDPAEALKEARTRAVEDAFAKARTLAEAASVSLGDVQEISEQMSAPPPQPMARAMRMEAAADSSVPIEAGENSYKVRVNVTFALEQD</sequence>
<keyword evidence="3" id="KW-1185">Reference proteome</keyword>
<dbReference type="Pfam" id="PF04402">
    <property type="entry name" value="SIMPL"/>
    <property type="match status" value="1"/>
</dbReference>
<dbReference type="RefSeq" id="WP_260901527.1">
    <property type="nucleotide sequence ID" value="NZ_JAOCZP010000002.1"/>
</dbReference>
<dbReference type="Gene3D" id="3.30.110.170">
    <property type="entry name" value="Protein of unknown function (DUF541), domain 1"/>
    <property type="match status" value="1"/>
</dbReference>
<dbReference type="InterPro" id="IPR052022">
    <property type="entry name" value="26kDa_periplasmic_antigen"/>
</dbReference>
<dbReference type="Proteomes" id="UP001320831">
    <property type="component" value="Unassembled WGS sequence"/>
</dbReference>
<dbReference type="PANTHER" id="PTHR34387">
    <property type="entry name" value="SLR1258 PROTEIN"/>
    <property type="match status" value="1"/>
</dbReference>
<accession>A0ABT2LK06</accession>
<evidence type="ECO:0000313" key="2">
    <source>
        <dbReference type="EMBL" id="MCT7374930.1"/>
    </source>
</evidence>
<name>A0ABT2LK06_9HYPH</name>
<proteinExistence type="predicted"/>
<reference evidence="2 3" key="1">
    <citation type="submission" date="2022-09" db="EMBL/GenBank/DDBJ databases">
        <title>Chelativorans salina sp. nov., a novel slightly halophilic bacterium isolated from a saline lake sediment enrichment.</title>
        <authorList>
            <person name="Gao L."/>
            <person name="Fang B.-Z."/>
            <person name="Li W.-J."/>
        </authorList>
    </citation>
    <scope>NUCLEOTIDE SEQUENCE [LARGE SCALE GENOMIC DNA]</scope>
    <source>
        <strain evidence="2 3">EGI FJ00035</strain>
    </source>
</reference>
<dbReference type="InterPro" id="IPR007497">
    <property type="entry name" value="SIMPL/DUF541"/>
</dbReference>
<feature type="signal peptide" evidence="1">
    <location>
        <begin position="1"/>
        <end position="22"/>
    </location>
</feature>
<gene>
    <name evidence="2" type="ORF">N5A92_07755</name>
</gene>
<dbReference type="PANTHER" id="PTHR34387:SF1">
    <property type="entry name" value="PERIPLASMIC IMMUNOGENIC PROTEIN"/>
    <property type="match status" value="1"/>
</dbReference>
<evidence type="ECO:0000256" key="1">
    <source>
        <dbReference type="SAM" id="SignalP"/>
    </source>
</evidence>
<keyword evidence="1" id="KW-0732">Signal</keyword>
<evidence type="ECO:0000313" key="3">
    <source>
        <dbReference type="Proteomes" id="UP001320831"/>
    </source>
</evidence>
<dbReference type="EMBL" id="JAOCZP010000002">
    <property type="protein sequence ID" value="MCT7374930.1"/>
    <property type="molecule type" value="Genomic_DNA"/>
</dbReference>
<dbReference type="Gene3D" id="3.30.70.2970">
    <property type="entry name" value="Protein of unknown function (DUF541), domain 2"/>
    <property type="match status" value="1"/>
</dbReference>
<comment type="caution">
    <text evidence="2">The sequence shown here is derived from an EMBL/GenBank/DDBJ whole genome shotgun (WGS) entry which is preliminary data.</text>
</comment>
<protein>
    <submittedName>
        <fullName evidence="2">SIMPL domain-containing protein</fullName>
    </submittedName>
</protein>